<sequence length="661" mass="76187">MATQKVKNLIVPPYIDKNDSQNVTDSQWSTALNIWISNLSIILKSKDEEFANYLYYNESLQQFLSTFLGIRAKIRKFEVNQIRQPMEIDLDKKVLAILLRLSEPTISSIKMKNGITLGEALYQNNTISVPFLLDVVAIYGRSNVKQIEKFIDNIIKSITIIIQDFEMNSSIIVNYIKVIGEKFQEMADNEKTSKNIIYDKKKLSNAFNYLEYMMDISISLDCLFIVSKTVANIFNDKQDFEDNIDFLMTIKNFYDNIIPIISKIFKSDEESLNISRDLIILKHALVSLAYHTLNACYFSPIGFTVNEGDIYSFVKSDDKLEDVEEINLKIERMGDVLLLIIESSQLDKPVESFVDAPLLLDVEIEFDLSGKLTRIKNEVLNGDDARVDYILGSLELMRNMNQESDKLPWQIRLEEKRRRHLASLANNINKSNSLITQQSNTIEDNDMQRISLISQIQDLFPDLGEGFVEECLIALDNNVETVINRLLEDSLPDHLKKLDRSMARPIVSVANDSVNGPKEESLLAQRRNIFDNDEFDVFSGKNIDFTRVNKGKKNRGTANSLLDDKTFVKDHKKSIIDTANQMVYEEEEEETSGLIYEDEYDDTYDTSGLKMGGIDLRMIDEIDEEVESRGKVNSRKSIYIYRYFIRDVPFREMITFHFANL</sequence>
<dbReference type="Proteomes" id="UP000266673">
    <property type="component" value="Unassembled WGS sequence"/>
</dbReference>
<reference evidence="2 3" key="1">
    <citation type="submission" date="2018-06" db="EMBL/GenBank/DDBJ databases">
        <title>Comparative genomics reveals the genomic features of Rhizophagus irregularis, R. cerebriforme, R. diaphanum and Gigaspora rosea, and their symbiotic lifestyle signature.</title>
        <authorList>
            <person name="Morin E."/>
            <person name="San Clemente H."/>
            <person name="Chen E.C.H."/>
            <person name="De La Providencia I."/>
            <person name="Hainaut M."/>
            <person name="Kuo A."/>
            <person name="Kohler A."/>
            <person name="Murat C."/>
            <person name="Tang N."/>
            <person name="Roy S."/>
            <person name="Loubradou J."/>
            <person name="Henrissat B."/>
            <person name="Grigoriev I.V."/>
            <person name="Corradi N."/>
            <person name="Roux C."/>
            <person name="Martin F.M."/>
        </authorList>
    </citation>
    <scope>NUCLEOTIDE SEQUENCE [LARGE SCALE GENOMIC DNA]</scope>
    <source>
        <strain evidence="2 3">DAOM 194757</strain>
    </source>
</reference>
<evidence type="ECO:0000313" key="2">
    <source>
        <dbReference type="EMBL" id="RIB02766.1"/>
    </source>
</evidence>
<dbReference type="EMBL" id="QKWP01002594">
    <property type="protein sequence ID" value="RIB02766.1"/>
    <property type="molecule type" value="Genomic_DNA"/>
</dbReference>
<dbReference type="InterPro" id="IPR009060">
    <property type="entry name" value="UBA-like_sf"/>
</dbReference>
<dbReference type="OrthoDB" id="5577209at2759"/>
<dbReference type="PANTHER" id="PTHR21494:SF0">
    <property type="entry name" value="ACTIVATING SIGNAL COINTEGRATOR 1 COMPLEX SUBUNIT 2"/>
    <property type="match status" value="1"/>
</dbReference>
<dbReference type="InterPro" id="IPR052586">
    <property type="entry name" value="ASCC2"/>
</dbReference>
<evidence type="ECO:0000259" key="1">
    <source>
        <dbReference type="PROSITE" id="PS51140"/>
    </source>
</evidence>
<evidence type="ECO:0000313" key="3">
    <source>
        <dbReference type="Proteomes" id="UP000266673"/>
    </source>
</evidence>
<dbReference type="PANTHER" id="PTHR21494">
    <property type="entry name" value="ACTIVATING SIGNAL COINTEGRATOR 1 COMPLEX SUBUNIT 2 ASC-1 COMPLEX SUBUNIT P100"/>
    <property type="match status" value="1"/>
</dbReference>
<dbReference type="PROSITE" id="PS51140">
    <property type="entry name" value="CUE"/>
    <property type="match status" value="1"/>
</dbReference>
<dbReference type="SUPFAM" id="SSF46934">
    <property type="entry name" value="UBA-like"/>
    <property type="match status" value="1"/>
</dbReference>
<dbReference type="AlphaFoldDB" id="A0A397U6Q6"/>
<dbReference type="Gene3D" id="1.10.8.10">
    <property type="entry name" value="DNA helicase RuvA subunit, C-terminal domain"/>
    <property type="match status" value="1"/>
</dbReference>
<comment type="caution">
    <text evidence="2">The sequence shown here is derived from an EMBL/GenBank/DDBJ whole genome shotgun (WGS) entry which is preliminary data.</text>
</comment>
<proteinExistence type="predicted"/>
<dbReference type="CDD" id="cd14364">
    <property type="entry name" value="CUE_ASCC2"/>
    <property type="match status" value="1"/>
</dbReference>
<feature type="domain" description="CUE" evidence="1">
    <location>
        <begin position="448"/>
        <end position="491"/>
    </location>
</feature>
<accession>A0A397U6Q6</accession>
<dbReference type="SMART" id="SM00546">
    <property type="entry name" value="CUE"/>
    <property type="match status" value="1"/>
</dbReference>
<keyword evidence="3" id="KW-1185">Reference proteome</keyword>
<protein>
    <recommendedName>
        <fullName evidence="1">CUE domain-containing protein</fullName>
    </recommendedName>
</protein>
<dbReference type="GO" id="GO:0043130">
    <property type="term" value="F:ubiquitin binding"/>
    <property type="evidence" value="ECO:0007669"/>
    <property type="project" value="InterPro"/>
</dbReference>
<organism evidence="2 3">
    <name type="scientific">Gigaspora rosea</name>
    <dbReference type="NCBI Taxonomy" id="44941"/>
    <lineage>
        <taxon>Eukaryota</taxon>
        <taxon>Fungi</taxon>
        <taxon>Fungi incertae sedis</taxon>
        <taxon>Mucoromycota</taxon>
        <taxon>Glomeromycotina</taxon>
        <taxon>Glomeromycetes</taxon>
        <taxon>Diversisporales</taxon>
        <taxon>Gigasporaceae</taxon>
        <taxon>Gigaspora</taxon>
    </lineage>
</organism>
<name>A0A397U6Q6_9GLOM</name>
<dbReference type="InterPro" id="IPR003892">
    <property type="entry name" value="CUE"/>
</dbReference>
<gene>
    <name evidence="2" type="ORF">C2G38_845665</name>
</gene>
<dbReference type="InterPro" id="IPR041800">
    <property type="entry name" value="ASCC2_CUE"/>
</dbReference>
<dbReference type="STRING" id="44941.A0A397U6Q6"/>
<dbReference type="Pfam" id="PF02845">
    <property type="entry name" value="CUE"/>
    <property type="match status" value="1"/>
</dbReference>